<dbReference type="SUPFAM" id="SSF69635">
    <property type="entry name" value="Type III secretory system chaperone-like"/>
    <property type="match status" value="1"/>
</dbReference>
<dbReference type="CDD" id="cd17036">
    <property type="entry name" value="T3SC_YbjN-like_1"/>
    <property type="match status" value="1"/>
</dbReference>
<sequence>MTSFQADPETVATQSLSTNETIDELLDQATSDNPVAVIQTVISSLEEDDSAMVSHTQEGHLWKFKYGSVEVFVQLTGLSDEDTLTVWSAVLKLPAQNEAQLMRRLMEMNWSGTFEACFGIVDEQIVVLASRTLAGVSPGEISRLITIVATIADDNDEALQSEFGTA</sequence>
<reference evidence="1 2" key="1">
    <citation type="journal article" date="2019" name="Front. Microbiol.">
        <title>Genomic Features for Desiccation Tolerance and Sugar Biosynthesis in the Extremophile Gloeocapsopsis sp. UTEX B3054.</title>
        <authorList>
            <person name="Urrejola C."/>
            <person name="Alcorta J."/>
            <person name="Salas L."/>
            <person name="Vasquez M."/>
            <person name="Polz M.F."/>
            <person name="Vicuna R."/>
            <person name="Diez B."/>
        </authorList>
    </citation>
    <scope>NUCLEOTIDE SEQUENCE [LARGE SCALE GENOMIC DNA]</scope>
    <source>
        <strain evidence="1 2">1H9</strain>
    </source>
</reference>
<dbReference type="Proteomes" id="UP000441797">
    <property type="component" value="Unassembled WGS sequence"/>
</dbReference>
<proteinExistence type="predicted"/>
<dbReference type="InterPro" id="IPR019660">
    <property type="entry name" value="Put_sensory_transdc_reg_YbjN"/>
</dbReference>
<comment type="caution">
    <text evidence="1">The sequence shown here is derived from an EMBL/GenBank/DDBJ whole genome shotgun (WGS) entry which is preliminary data.</text>
</comment>
<dbReference type="Gene3D" id="3.30.1460.10">
    <property type="match status" value="1"/>
</dbReference>
<organism evidence="1 2">
    <name type="scientific">Gloeocapsopsis dulcis AAB1 = 1H9</name>
    <dbReference type="NCBI Taxonomy" id="1433147"/>
    <lineage>
        <taxon>Bacteria</taxon>
        <taxon>Bacillati</taxon>
        <taxon>Cyanobacteriota</taxon>
        <taxon>Cyanophyceae</taxon>
        <taxon>Oscillatoriophycideae</taxon>
        <taxon>Chroococcales</taxon>
        <taxon>Chroococcaceae</taxon>
        <taxon>Gloeocapsopsis</taxon>
        <taxon>Gloeocapsopsis dulcis</taxon>
    </lineage>
</organism>
<evidence type="ECO:0000313" key="1">
    <source>
        <dbReference type="EMBL" id="MUL39016.1"/>
    </source>
</evidence>
<keyword evidence="2" id="KW-1185">Reference proteome</keyword>
<evidence type="ECO:0000313" key="2">
    <source>
        <dbReference type="Proteomes" id="UP000441797"/>
    </source>
</evidence>
<dbReference type="EMBL" id="NAPY01000057">
    <property type="protein sequence ID" value="MUL39016.1"/>
    <property type="molecule type" value="Genomic_DNA"/>
</dbReference>
<gene>
    <name evidence="1" type="ORF">BWI75_22605</name>
</gene>
<dbReference type="RefSeq" id="WP_105220021.1">
    <property type="nucleotide sequence ID" value="NZ_CAWNSU010000053.1"/>
</dbReference>
<protein>
    <submittedName>
        <fullName evidence="1">YbjN domain-containing protein</fullName>
    </submittedName>
</protein>
<dbReference type="AlphaFoldDB" id="A0A6N8G567"/>
<dbReference type="OrthoDB" id="424058at2"/>
<accession>A0A6N8G567</accession>
<name>A0A6N8G567_9CHRO</name>
<dbReference type="Pfam" id="PF10722">
    <property type="entry name" value="YbjN"/>
    <property type="match status" value="1"/>
</dbReference>